<feature type="compositionally biased region" description="Pro residues" evidence="1">
    <location>
        <begin position="59"/>
        <end position="68"/>
    </location>
</feature>
<name>A0A067MXP5_BOTB1</name>
<evidence type="ECO:0000313" key="2">
    <source>
        <dbReference type="EMBL" id="KDQ20533.1"/>
    </source>
</evidence>
<evidence type="ECO:0000256" key="1">
    <source>
        <dbReference type="SAM" id="MobiDB-lite"/>
    </source>
</evidence>
<dbReference type="AlphaFoldDB" id="A0A067MXP5"/>
<feature type="region of interest" description="Disordered" evidence="1">
    <location>
        <begin position="1"/>
        <end position="132"/>
    </location>
</feature>
<feature type="compositionally biased region" description="Polar residues" evidence="1">
    <location>
        <begin position="85"/>
        <end position="95"/>
    </location>
</feature>
<dbReference type="EMBL" id="KL198017">
    <property type="protein sequence ID" value="KDQ20533.1"/>
    <property type="molecule type" value="Genomic_DNA"/>
</dbReference>
<proteinExistence type="predicted"/>
<dbReference type="Proteomes" id="UP000027195">
    <property type="component" value="Unassembled WGS sequence"/>
</dbReference>
<feature type="compositionally biased region" description="Low complexity" evidence="1">
    <location>
        <begin position="101"/>
        <end position="111"/>
    </location>
</feature>
<keyword evidence="3" id="KW-1185">Reference proteome</keyword>
<accession>A0A067MXP5</accession>
<organism evidence="2 3">
    <name type="scientific">Botryobasidium botryosum (strain FD-172 SS1)</name>
    <dbReference type="NCBI Taxonomy" id="930990"/>
    <lineage>
        <taxon>Eukaryota</taxon>
        <taxon>Fungi</taxon>
        <taxon>Dikarya</taxon>
        <taxon>Basidiomycota</taxon>
        <taxon>Agaricomycotina</taxon>
        <taxon>Agaricomycetes</taxon>
        <taxon>Cantharellales</taxon>
        <taxon>Botryobasidiaceae</taxon>
        <taxon>Botryobasidium</taxon>
    </lineage>
</organism>
<protein>
    <submittedName>
        <fullName evidence="2">Uncharacterized protein</fullName>
    </submittedName>
</protein>
<sequence>MSTMGPYLAEDHHDAGPSNIKTRKPVRKLGMFVSNPDPEDAGAVPPPYLPPSAMTQSPLYPPPPPPLSLPQNQHLHSPRDHSPHPLQTNHSSSPRHTPYVTSTSGSSSRSSPALDTTPPPVTPSHGAPPINIAAGEAGEFGLKPREDSRVFQFDNATLARSSLGLHHHQRFPSDTLSQQSIPVSEFLVAPTLPPSSSPNLVTFLINTFSLRICLSRCCFQSLTLLRVPCRSTEFPYFAIRRARQDRIRQGIHHCYSRW</sequence>
<gene>
    <name evidence="2" type="ORF">BOTBODRAFT_310411</name>
</gene>
<evidence type="ECO:0000313" key="3">
    <source>
        <dbReference type="Proteomes" id="UP000027195"/>
    </source>
</evidence>
<dbReference type="HOGENOM" id="CLU_1077655_0_0_1"/>
<dbReference type="InParanoid" id="A0A067MXP5"/>
<reference evidence="3" key="1">
    <citation type="journal article" date="2014" name="Proc. Natl. Acad. Sci. U.S.A.">
        <title>Extensive sampling of basidiomycete genomes demonstrates inadequacy of the white-rot/brown-rot paradigm for wood decay fungi.</title>
        <authorList>
            <person name="Riley R."/>
            <person name="Salamov A.A."/>
            <person name="Brown D.W."/>
            <person name="Nagy L.G."/>
            <person name="Floudas D."/>
            <person name="Held B.W."/>
            <person name="Levasseur A."/>
            <person name="Lombard V."/>
            <person name="Morin E."/>
            <person name="Otillar R."/>
            <person name="Lindquist E.A."/>
            <person name="Sun H."/>
            <person name="LaButti K.M."/>
            <person name="Schmutz J."/>
            <person name="Jabbour D."/>
            <person name="Luo H."/>
            <person name="Baker S.E."/>
            <person name="Pisabarro A.G."/>
            <person name="Walton J.D."/>
            <person name="Blanchette R.A."/>
            <person name="Henrissat B."/>
            <person name="Martin F."/>
            <person name="Cullen D."/>
            <person name="Hibbett D.S."/>
            <person name="Grigoriev I.V."/>
        </authorList>
    </citation>
    <scope>NUCLEOTIDE SEQUENCE [LARGE SCALE GENOMIC DNA]</scope>
    <source>
        <strain evidence="3">FD-172 SS1</strain>
    </source>
</reference>